<accession>A0A3M7T458</accession>
<keyword evidence="2" id="KW-1185">Reference proteome</keyword>
<comment type="caution">
    <text evidence="1">The sequence shown here is derived from an EMBL/GenBank/DDBJ whole genome shotgun (WGS) entry which is preliminary data.</text>
</comment>
<organism evidence="1 2">
    <name type="scientific">Brachionus plicatilis</name>
    <name type="common">Marine rotifer</name>
    <name type="synonym">Brachionus muelleri</name>
    <dbReference type="NCBI Taxonomy" id="10195"/>
    <lineage>
        <taxon>Eukaryota</taxon>
        <taxon>Metazoa</taxon>
        <taxon>Spiralia</taxon>
        <taxon>Gnathifera</taxon>
        <taxon>Rotifera</taxon>
        <taxon>Eurotatoria</taxon>
        <taxon>Monogononta</taxon>
        <taxon>Pseudotrocha</taxon>
        <taxon>Ploima</taxon>
        <taxon>Brachionidae</taxon>
        <taxon>Brachionus</taxon>
    </lineage>
</organism>
<proteinExistence type="predicted"/>
<protein>
    <submittedName>
        <fullName evidence="1">Uncharacterized protein</fullName>
    </submittedName>
</protein>
<sequence length="77" mass="8795">MLILLINIQSSKSTFYCVIKGVKRNLEENELGRHYGIKSLTRILNKEKQITTLIKAITENEEAHSNVGTVEVKIIRL</sequence>
<evidence type="ECO:0000313" key="1">
    <source>
        <dbReference type="EMBL" id="RNA42630.1"/>
    </source>
</evidence>
<reference evidence="1 2" key="1">
    <citation type="journal article" date="2018" name="Sci. Rep.">
        <title>Genomic signatures of local adaptation to the degree of environmental predictability in rotifers.</title>
        <authorList>
            <person name="Franch-Gras L."/>
            <person name="Hahn C."/>
            <person name="Garcia-Roger E.M."/>
            <person name="Carmona M.J."/>
            <person name="Serra M."/>
            <person name="Gomez A."/>
        </authorList>
    </citation>
    <scope>NUCLEOTIDE SEQUENCE [LARGE SCALE GENOMIC DNA]</scope>
    <source>
        <strain evidence="1">HYR1</strain>
    </source>
</reference>
<name>A0A3M7T458_BRAPC</name>
<gene>
    <name evidence="1" type="ORF">BpHYR1_034625</name>
</gene>
<evidence type="ECO:0000313" key="2">
    <source>
        <dbReference type="Proteomes" id="UP000276133"/>
    </source>
</evidence>
<dbReference type="Proteomes" id="UP000276133">
    <property type="component" value="Unassembled WGS sequence"/>
</dbReference>
<dbReference type="EMBL" id="REGN01000340">
    <property type="protein sequence ID" value="RNA42630.1"/>
    <property type="molecule type" value="Genomic_DNA"/>
</dbReference>
<dbReference type="AlphaFoldDB" id="A0A3M7T458"/>